<comment type="function">
    <text evidence="3">Inhibits all the catalytic activities of DNA gyrase by preventing its interaction with DNA. Acts by binding directly to the C-terminal domain of GyrB, which probably disrupts DNA binding by the gyrase.</text>
</comment>
<evidence type="ECO:0000256" key="2">
    <source>
        <dbReference type="ARBA" id="ARBA00022833"/>
    </source>
</evidence>
<keyword evidence="1 3" id="KW-0479">Metal-binding</keyword>
<reference evidence="6" key="1">
    <citation type="submission" date="2024-06" db="EMBL/GenBank/DDBJ databases">
        <title>Radixoralia hellwigii gen. nov., sp nov., isolated from a root canal in the human oral cavity.</title>
        <authorList>
            <person name="Bartsch S."/>
            <person name="Wittmer A."/>
            <person name="Schulz A.-K."/>
            <person name="Neumann-Schaal M."/>
            <person name="Wolf J."/>
            <person name="Gronow S."/>
            <person name="Tennert C."/>
            <person name="Haecker G."/>
            <person name="Cieplik F."/>
            <person name="Al-Ahmad A."/>
        </authorList>
    </citation>
    <scope>NUCLEOTIDE SEQUENCE [LARGE SCALE GENOMIC DNA]</scope>
    <source>
        <strain evidence="6">Wk13</strain>
    </source>
</reference>
<dbReference type="InterPro" id="IPR005584">
    <property type="entry name" value="DNA_gyrase_inhibitor_YacG"/>
</dbReference>
<dbReference type="Gene3D" id="3.30.50.10">
    <property type="entry name" value="Erythroid Transcription Factor GATA-1, subunit A"/>
    <property type="match status" value="1"/>
</dbReference>
<evidence type="ECO:0000313" key="5">
    <source>
        <dbReference type="EMBL" id="MFA9950436.1"/>
    </source>
</evidence>
<sequence>MKRSENSENTSPAERIVRCPQCGGDSRWSPENPYRPFCSQRCKLIDLGAWASESYRIPAQAPADDPDAGNAGDGGNGISPAGGSPAA</sequence>
<feature type="binding site" evidence="3">
    <location>
        <position position="19"/>
    </location>
    <ligand>
        <name>Zn(2+)</name>
        <dbReference type="ChEBI" id="CHEBI:29105"/>
    </ligand>
</feature>
<dbReference type="RefSeq" id="WP_418891494.1">
    <property type="nucleotide sequence ID" value="NZ_JBEUWX010000002.1"/>
</dbReference>
<dbReference type="Pfam" id="PF03884">
    <property type="entry name" value="YacG"/>
    <property type="match status" value="1"/>
</dbReference>
<comment type="subunit">
    <text evidence="3">Interacts with GyrB.</text>
</comment>
<feature type="binding site" evidence="3">
    <location>
        <position position="42"/>
    </location>
    <ligand>
        <name>Zn(2+)</name>
        <dbReference type="ChEBI" id="CHEBI:29105"/>
    </ligand>
</feature>
<protein>
    <recommendedName>
        <fullName evidence="3">DNA gyrase inhibitor YacG</fullName>
    </recommendedName>
</protein>
<evidence type="ECO:0000256" key="1">
    <source>
        <dbReference type="ARBA" id="ARBA00022723"/>
    </source>
</evidence>
<dbReference type="PANTHER" id="PTHR36150:SF1">
    <property type="entry name" value="DNA GYRASE INHIBITOR YACG"/>
    <property type="match status" value="1"/>
</dbReference>
<dbReference type="SUPFAM" id="SSF57716">
    <property type="entry name" value="Glucocorticoid receptor-like (DNA-binding domain)"/>
    <property type="match status" value="1"/>
</dbReference>
<dbReference type="PANTHER" id="PTHR36150">
    <property type="entry name" value="DNA GYRASE INHIBITOR YACG"/>
    <property type="match status" value="1"/>
</dbReference>
<evidence type="ECO:0000256" key="4">
    <source>
        <dbReference type="SAM" id="MobiDB-lite"/>
    </source>
</evidence>
<feature type="region of interest" description="Disordered" evidence="4">
    <location>
        <begin position="1"/>
        <end position="32"/>
    </location>
</feature>
<keyword evidence="6" id="KW-1185">Reference proteome</keyword>
<comment type="similarity">
    <text evidence="3">Belongs to the DNA gyrase inhibitor YacG family.</text>
</comment>
<proteinExistence type="inferred from homology"/>
<comment type="caution">
    <text evidence="5">The sequence shown here is derived from an EMBL/GenBank/DDBJ whole genome shotgun (WGS) entry which is preliminary data.</text>
</comment>
<evidence type="ECO:0000256" key="3">
    <source>
        <dbReference type="HAMAP-Rule" id="MF_00649"/>
    </source>
</evidence>
<feature type="region of interest" description="Disordered" evidence="4">
    <location>
        <begin position="58"/>
        <end position="87"/>
    </location>
</feature>
<keyword evidence="2 3" id="KW-0862">Zinc</keyword>
<dbReference type="Proteomes" id="UP001574673">
    <property type="component" value="Unassembled WGS sequence"/>
</dbReference>
<accession>A0ABV4UFP9</accession>
<dbReference type="EMBL" id="JBEUWX010000002">
    <property type="protein sequence ID" value="MFA9950436.1"/>
    <property type="molecule type" value="Genomic_DNA"/>
</dbReference>
<dbReference type="InterPro" id="IPR013088">
    <property type="entry name" value="Znf_NHR/GATA"/>
</dbReference>
<name>A0ABV4UFP9_9RHOO</name>
<organism evidence="5 6">
    <name type="scientific">Dentiradicibacter hellwigii</name>
    <dbReference type="NCBI Taxonomy" id="3149053"/>
    <lineage>
        <taxon>Bacteria</taxon>
        <taxon>Pseudomonadati</taxon>
        <taxon>Pseudomonadota</taxon>
        <taxon>Betaproteobacteria</taxon>
        <taxon>Rhodocyclales</taxon>
        <taxon>Rhodocyclaceae</taxon>
        <taxon>Dentiradicibacter</taxon>
    </lineage>
</organism>
<evidence type="ECO:0000313" key="6">
    <source>
        <dbReference type="Proteomes" id="UP001574673"/>
    </source>
</evidence>
<comment type="cofactor">
    <cofactor evidence="3">
        <name>Zn(2+)</name>
        <dbReference type="ChEBI" id="CHEBI:29105"/>
    </cofactor>
    <text evidence="3">Binds 1 zinc ion.</text>
</comment>
<dbReference type="HAMAP" id="MF_00649">
    <property type="entry name" value="DNA_gyrase_inhibitor_YacG"/>
    <property type="match status" value="1"/>
</dbReference>
<gene>
    <name evidence="3" type="primary">yacG</name>
    <name evidence="5" type="ORF">ABCS64_08940</name>
</gene>
<feature type="binding site" evidence="3">
    <location>
        <position position="22"/>
    </location>
    <ligand>
        <name>Zn(2+)</name>
        <dbReference type="ChEBI" id="CHEBI:29105"/>
    </ligand>
</feature>
<feature type="binding site" evidence="3">
    <location>
        <position position="38"/>
    </location>
    <ligand>
        <name>Zn(2+)</name>
        <dbReference type="ChEBI" id="CHEBI:29105"/>
    </ligand>
</feature>